<proteinExistence type="predicted"/>
<dbReference type="OrthoDB" id="9797300at2"/>
<evidence type="ECO:0000313" key="2">
    <source>
        <dbReference type="EMBL" id="KZB95316.1"/>
    </source>
</evidence>
<accession>A0A175Y4N4</accession>
<reference evidence="2" key="1">
    <citation type="submission" date="2016-03" db="EMBL/GenBank/DDBJ databases">
        <title>Sphingomonas melonis TY, whole genome shotgun sequencing.</title>
        <authorList>
            <person name="Wang H."/>
            <person name="Zhu P."/>
        </authorList>
    </citation>
    <scope>NUCLEOTIDE SEQUENCE [LARGE SCALE GENOMIC DNA]</scope>
    <source>
        <strain evidence="2">TY</strain>
    </source>
</reference>
<dbReference type="GeneID" id="93796992"/>
<dbReference type="Proteomes" id="UP000078460">
    <property type="component" value="Unassembled WGS sequence"/>
</dbReference>
<sequence length="520" mass="56577">MVWPFSRKAPARVPADLAASIATTGDGRDITRPYIQDLQQARDPKLGASPDWGVYERIRRDDQVKSCMEQRIRAVVSREWDVLPGDEADPRAVAAGDALKATLERIGWDRLTEKMLWASFYGIQVAELHWGMLDGLLTWVPGAQSLPIHVRHARRFRYDARGDLRLLTRTAPAGEALPPRKFWVVTAGGTDDDTPYGEGLAEWLYWPTLFKRNGVRFWNIFLDKFAVPTAKGIYPRGPAQKDIDKLLAAIQAIANDSGFAIPAGMDVELLTLAQSGADFQAVCRYMDGAIAKVILSQTMTTDNGSSRAQGEVHADVKLEVVKADADLLSDGFNAGPARWWTDLNFGADVASPRVVRIVEEEDDLKAAADTDEVLGRLGWVRTDDSFRDRYGDGYERKAAPTPVEPPAGADAPPDAPPAAANDAAPLKVALAEALVPVLHPRDVVDEAVEAAMADEGWRRAADALVDPLVRQLAAARSPDEAAAILAREAELADLDPLVERLARAGFALRLDALTDPGGDA</sequence>
<name>A0A175Y4N4_9SPHN</name>
<organism evidence="2 3">
    <name type="scientific">Sphingomonas melonis TY</name>
    <dbReference type="NCBI Taxonomy" id="621456"/>
    <lineage>
        <taxon>Bacteria</taxon>
        <taxon>Pseudomonadati</taxon>
        <taxon>Pseudomonadota</taxon>
        <taxon>Alphaproteobacteria</taxon>
        <taxon>Sphingomonadales</taxon>
        <taxon>Sphingomonadaceae</taxon>
        <taxon>Sphingomonas</taxon>
    </lineage>
</organism>
<dbReference type="RefSeq" id="WP_017980596.1">
    <property type="nucleotide sequence ID" value="NZ_CP017578.1"/>
</dbReference>
<keyword evidence="3" id="KW-1185">Reference proteome</keyword>
<feature type="region of interest" description="Disordered" evidence="1">
    <location>
        <begin position="391"/>
        <end position="420"/>
    </location>
</feature>
<dbReference type="Pfam" id="PF06074">
    <property type="entry name" value="Portal_Mu"/>
    <property type="match status" value="1"/>
</dbReference>
<dbReference type="AlphaFoldDB" id="A0A175Y4N4"/>
<dbReference type="InterPro" id="IPR009279">
    <property type="entry name" value="Portal_Mu"/>
</dbReference>
<comment type="caution">
    <text evidence="2">The sequence shown here is derived from an EMBL/GenBank/DDBJ whole genome shotgun (WGS) entry which is preliminary data.</text>
</comment>
<dbReference type="KEGG" id="smy:BJP26_03515"/>
<evidence type="ECO:0000313" key="3">
    <source>
        <dbReference type="Proteomes" id="UP000078460"/>
    </source>
</evidence>
<dbReference type="EMBL" id="LQCK02000012">
    <property type="protein sequence ID" value="KZB95316.1"/>
    <property type="molecule type" value="Genomic_DNA"/>
</dbReference>
<evidence type="ECO:0000256" key="1">
    <source>
        <dbReference type="SAM" id="MobiDB-lite"/>
    </source>
</evidence>
<gene>
    <name evidence="2" type="ORF">AVM11_03315</name>
</gene>
<feature type="compositionally biased region" description="Low complexity" evidence="1">
    <location>
        <begin position="406"/>
        <end position="420"/>
    </location>
</feature>
<protein>
    <submittedName>
        <fullName evidence="2">Portal protein</fullName>
    </submittedName>
</protein>
<dbReference type="STRING" id="621456.BJP26_03515"/>